<evidence type="ECO:0000259" key="4">
    <source>
        <dbReference type="SMART" id="SM01065"/>
    </source>
</evidence>
<proteinExistence type="inferred from homology"/>
<sequence length="389" mass="45462">MKFKTGYCFLLLLFAFNQAIAQHIARVDNIKIQSKKLNQEREILVYTPTDYDYRINEFFEVIYVFDSQNREFFDFTSSTISFLTNATKNYIVVGITSPYNKELDYSRNNDLLPVLQTGKSIERYGRYSGNADNFLEYVTTEVIPFINSNYRTLNHPIAVGHSLGASFVLYSLVKKPNTFNNYIAISPNLAYEDEKLSKALMDFDYKKIESFTYLYLSNANEGIDYWEEWKPARKKVHSFLKDVLKEEKIAVEIADYSNNNHWNTFPPSLNNALEYYFTNILEKQINELSKEDYDVTIRVKVPTENDTVYITGNQSNLGEWNPGKIQMQKVSEYHREITLTLRSPAQFKFTRGDWDTEAVIKGTYGNAIIKPELNKEFNFEIQNYFDGEE</sequence>
<dbReference type="Proteomes" id="UP001319104">
    <property type="component" value="Unassembled WGS sequence"/>
</dbReference>
<dbReference type="GO" id="GO:0016788">
    <property type="term" value="F:hydrolase activity, acting on ester bonds"/>
    <property type="evidence" value="ECO:0007669"/>
    <property type="project" value="TreeGrafter"/>
</dbReference>
<dbReference type="AlphaFoldDB" id="A0AAP2CL16"/>
<dbReference type="SUPFAM" id="SSF53474">
    <property type="entry name" value="alpha/beta-Hydrolases"/>
    <property type="match status" value="1"/>
</dbReference>
<keyword evidence="3" id="KW-0732">Signal</keyword>
<keyword evidence="2" id="KW-0378">Hydrolase</keyword>
<dbReference type="Pfam" id="PF00686">
    <property type="entry name" value="CBM_20"/>
    <property type="match status" value="1"/>
</dbReference>
<dbReference type="InterPro" id="IPR013783">
    <property type="entry name" value="Ig-like_fold"/>
</dbReference>
<dbReference type="Pfam" id="PF00756">
    <property type="entry name" value="Esterase"/>
    <property type="match status" value="1"/>
</dbReference>
<dbReference type="Gene3D" id="2.60.40.10">
    <property type="entry name" value="Immunoglobulins"/>
    <property type="match status" value="1"/>
</dbReference>
<dbReference type="PANTHER" id="PTHR40841:SF2">
    <property type="entry name" value="SIDEROPHORE-DEGRADING ESTERASE (EUROFUNG)"/>
    <property type="match status" value="1"/>
</dbReference>
<comment type="caution">
    <text evidence="5">The sequence shown here is derived from an EMBL/GenBank/DDBJ whole genome shotgun (WGS) entry which is preliminary data.</text>
</comment>
<gene>
    <name evidence="5" type="ORF">KI659_16770</name>
</gene>
<dbReference type="GO" id="GO:2001070">
    <property type="term" value="F:starch binding"/>
    <property type="evidence" value="ECO:0007669"/>
    <property type="project" value="InterPro"/>
</dbReference>
<evidence type="ECO:0000256" key="1">
    <source>
        <dbReference type="ARBA" id="ARBA00005622"/>
    </source>
</evidence>
<dbReference type="InterPro" id="IPR013784">
    <property type="entry name" value="Carb-bd-like_fold"/>
</dbReference>
<name>A0AAP2CL16_9BACT</name>
<dbReference type="InterPro" id="IPR002044">
    <property type="entry name" value="CBM20"/>
</dbReference>
<evidence type="ECO:0000313" key="6">
    <source>
        <dbReference type="Proteomes" id="UP001319104"/>
    </source>
</evidence>
<feature type="signal peptide" evidence="3">
    <location>
        <begin position="1"/>
        <end position="21"/>
    </location>
</feature>
<dbReference type="SMART" id="SM01065">
    <property type="entry name" value="CBM_2"/>
    <property type="match status" value="1"/>
</dbReference>
<comment type="similarity">
    <text evidence="1">Belongs to the esterase D family.</text>
</comment>
<evidence type="ECO:0000313" key="5">
    <source>
        <dbReference type="EMBL" id="MBS9525674.1"/>
    </source>
</evidence>
<dbReference type="InterPro" id="IPR052558">
    <property type="entry name" value="Siderophore_Hydrolase_D"/>
</dbReference>
<organism evidence="5 6">
    <name type="scientific">Litoribacter ruber</name>
    <dbReference type="NCBI Taxonomy" id="702568"/>
    <lineage>
        <taxon>Bacteria</taxon>
        <taxon>Pseudomonadati</taxon>
        <taxon>Bacteroidota</taxon>
        <taxon>Cytophagia</taxon>
        <taxon>Cytophagales</taxon>
        <taxon>Cyclobacteriaceae</taxon>
        <taxon>Litoribacter</taxon>
    </lineage>
</organism>
<feature type="chain" id="PRO_5042825869" evidence="3">
    <location>
        <begin position="22"/>
        <end position="389"/>
    </location>
</feature>
<dbReference type="SUPFAM" id="SSF49452">
    <property type="entry name" value="Starch-binding domain-like"/>
    <property type="match status" value="1"/>
</dbReference>
<dbReference type="InterPro" id="IPR000801">
    <property type="entry name" value="Esterase-like"/>
</dbReference>
<dbReference type="InterPro" id="IPR029058">
    <property type="entry name" value="AB_hydrolase_fold"/>
</dbReference>
<dbReference type="EMBL" id="JAHCMY010000016">
    <property type="protein sequence ID" value="MBS9525674.1"/>
    <property type="molecule type" value="Genomic_DNA"/>
</dbReference>
<evidence type="ECO:0000256" key="3">
    <source>
        <dbReference type="SAM" id="SignalP"/>
    </source>
</evidence>
<feature type="domain" description="CBM20" evidence="4">
    <location>
        <begin position="292"/>
        <end position="383"/>
    </location>
</feature>
<accession>A0AAP2CL16</accession>
<reference evidence="5 6" key="1">
    <citation type="submission" date="2021-05" db="EMBL/GenBank/DDBJ databases">
        <authorList>
            <person name="Zhang Z.D."/>
            <person name="Osman G."/>
        </authorList>
    </citation>
    <scope>NUCLEOTIDE SEQUENCE [LARGE SCALE GENOMIC DNA]</scope>
    <source>
        <strain evidence="5 6">KCTC 32217</strain>
    </source>
</reference>
<dbReference type="Gene3D" id="3.40.50.1820">
    <property type="entry name" value="alpha/beta hydrolase"/>
    <property type="match status" value="1"/>
</dbReference>
<dbReference type="PANTHER" id="PTHR40841">
    <property type="entry name" value="SIDEROPHORE TRIACETYLFUSARININE C ESTERASE"/>
    <property type="match status" value="1"/>
</dbReference>
<evidence type="ECO:0000256" key="2">
    <source>
        <dbReference type="ARBA" id="ARBA00022801"/>
    </source>
</evidence>
<protein>
    <submittedName>
        <fullName evidence="5">Esterase</fullName>
    </submittedName>
</protein>
<dbReference type="RefSeq" id="WP_213946532.1">
    <property type="nucleotide sequence ID" value="NZ_JAHCMY010000016.1"/>
</dbReference>
<keyword evidence="6" id="KW-1185">Reference proteome</keyword>